<feature type="signal peptide" evidence="2">
    <location>
        <begin position="1"/>
        <end position="21"/>
    </location>
</feature>
<accession>A0A3G8LS90</accession>
<evidence type="ECO:0000259" key="3">
    <source>
        <dbReference type="Pfam" id="PF22113"/>
    </source>
</evidence>
<dbReference type="Proteomes" id="UP000278035">
    <property type="component" value="Chromosome"/>
</dbReference>
<feature type="domain" description="Outer membrane cytochrome MtrC/MtrF-like" evidence="3">
    <location>
        <begin position="583"/>
        <end position="802"/>
    </location>
</feature>
<dbReference type="KEGG" id="slj:EGC82_06255"/>
<dbReference type="SUPFAM" id="SSF48695">
    <property type="entry name" value="Multiheme cytochromes"/>
    <property type="match status" value="1"/>
</dbReference>
<evidence type="ECO:0000256" key="1">
    <source>
        <dbReference type="ARBA" id="ARBA00022729"/>
    </source>
</evidence>
<evidence type="ECO:0000313" key="5">
    <source>
        <dbReference type="Proteomes" id="UP000278035"/>
    </source>
</evidence>
<dbReference type="InterPro" id="IPR020014">
    <property type="entry name" value="Decahaem_cyt-c_OmcA/MtrC"/>
</dbReference>
<dbReference type="OrthoDB" id="9146465at2"/>
<evidence type="ECO:0000256" key="2">
    <source>
        <dbReference type="SAM" id="SignalP"/>
    </source>
</evidence>
<name>A0A3G8LS90_9GAMM</name>
<keyword evidence="5" id="KW-1185">Reference proteome</keyword>
<reference evidence="5" key="1">
    <citation type="submission" date="2018-11" db="EMBL/GenBank/DDBJ databases">
        <title>Shewanella sp. M2.</title>
        <authorList>
            <person name="Hwang Y.J."/>
            <person name="Hwang C.Y."/>
        </authorList>
    </citation>
    <scope>NUCLEOTIDE SEQUENCE [LARGE SCALE GENOMIC DNA]</scope>
    <source>
        <strain evidence="5">LMG 19866</strain>
    </source>
</reference>
<dbReference type="EMBL" id="CP034015">
    <property type="protein sequence ID" value="AZG72411.1"/>
    <property type="molecule type" value="Genomic_DNA"/>
</dbReference>
<dbReference type="Gene3D" id="1.10.720.180">
    <property type="match status" value="2"/>
</dbReference>
<proteinExistence type="predicted"/>
<feature type="chain" id="PRO_5017944863" evidence="2">
    <location>
        <begin position="22"/>
        <end position="806"/>
    </location>
</feature>
<dbReference type="InterPro" id="IPR051829">
    <property type="entry name" value="Multiheme_Cytochr_ET"/>
</dbReference>
<dbReference type="RefSeq" id="WP_124730002.1">
    <property type="nucleotide sequence ID" value="NZ_CBCSKC010000001.1"/>
</dbReference>
<dbReference type="GO" id="GO:0016491">
    <property type="term" value="F:oxidoreductase activity"/>
    <property type="evidence" value="ECO:0007669"/>
    <property type="project" value="TreeGrafter"/>
</dbReference>
<evidence type="ECO:0000313" key="4">
    <source>
        <dbReference type="EMBL" id="AZG72411.1"/>
    </source>
</evidence>
<dbReference type="PROSITE" id="PS51257">
    <property type="entry name" value="PROKAR_LIPOPROTEIN"/>
    <property type="match status" value="1"/>
</dbReference>
<dbReference type="PANTHER" id="PTHR35038">
    <property type="entry name" value="DISSIMILATORY SULFITE REDUCTASE SIRA"/>
    <property type="match status" value="1"/>
</dbReference>
<dbReference type="PANTHER" id="PTHR35038:SF6">
    <property type="entry name" value="SURFACE LOCALIZED DECAHEME CYTOCHROME C LIPOPROTEIN"/>
    <property type="match status" value="1"/>
</dbReference>
<protein>
    <submittedName>
        <fullName evidence="4">OmcA/MtrC family decaheme c-type cytochrome</fullName>
    </submittedName>
</protein>
<feature type="domain" description="Outer membrane cytochrome MtrC/MtrF-like" evidence="3">
    <location>
        <begin position="232"/>
        <end position="384"/>
    </location>
</feature>
<gene>
    <name evidence="4" type="ORF">EGC82_06255</name>
</gene>
<dbReference type="Pfam" id="PF22113">
    <property type="entry name" value="Mtrc-MtrF_II-IV_dom"/>
    <property type="match status" value="2"/>
</dbReference>
<sequence length="806" mass="83562">MKKYNRTLLAAAFIAALGVTGCGSDGSDGADGAAGAAGTDGATGSDGTSAGLTVTTVENAYDFNLQLAPTDIVVVGSDPFNVKFTVSGKGTGNADVPYSGLEKVALYVTSQSANTTDTGAPMLWTNHALANDFGSSMYCTLTGTATARGGAVVNACTLVEDATNPGTYIGTWAHDGNAPVVLASGDANDLVRVFIRAYDVTMADGTAVSDKILSTPVDFIPATGELAVSAKDSVSNAACIKCHSPMEGYADTDMRIANIGAHHNYQKVENCVACHNPAYAGGQDDPDVGFNVNFNAMIHTIHMGKELAQWQGLEGEAKEMWGEVGFPAESTECTVCHDNGTQWNDNVYAEACVSCHLTVNFETGENHKGIVPSSDAVCSGCHGAGSLSPIQAHSVDRRDVFENGLVLDVVSANVAADVLTVVIDVKLNGVVAVDGTDLTQYLNKAKSGDDILIGTLDSNGDYLRGLSINTASNPEMFIVQGGKLTLAKTLTANQLDGKTLSVSSEMNMCGNTTTHKVVVNTMLTSGAGTDTGACDVAAPANIVTKFFMFDTVAATGVLTEANLRFVSPALTAYSSPTQVGNDRTTADEMKCNACHDNLAHVKSPNHGVTNFTQCADCHNNNYAGSYHADVYKQSGVDATGEPTFAVIPGLEYYNRDLATVAHRFHSGLFAGSTGAGIYLGTDDELVNYPATKTNCQACHKDENAAGDAMAFFSGTGTLTSGRTAIEVDDNQFDGVPGEFISPVAEACRSCHAHSGAAALAHFKSNGATVFGDNVTTAAGVPIESCATCHAEGKTYGLDKVHSGAAH</sequence>
<dbReference type="AlphaFoldDB" id="A0A3G8LS90"/>
<organism evidence="4 5">
    <name type="scientific">Shewanella livingstonensis</name>
    <dbReference type="NCBI Taxonomy" id="150120"/>
    <lineage>
        <taxon>Bacteria</taxon>
        <taxon>Pseudomonadati</taxon>
        <taxon>Pseudomonadota</taxon>
        <taxon>Gammaproteobacteria</taxon>
        <taxon>Alteromonadales</taxon>
        <taxon>Shewanellaceae</taxon>
        <taxon>Shewanella</taxon>
    </lineage>
</organism>
<dbReference type="InterPro" id="IPR054337">
    <property type="entry name" value="Mtrc-MtrF-like_dom_II/IV"/>
</dbReference>
<keyword evidence="1 2" id="KW-0732">Signal</keyword>
<dbReference type="NCBIfam" id="TIGR03507">
    <property type="entry name" value="decahem_SO1788"/>
    <property type="match status" value="1"/>
</dbReference>
<dbReference type="InterPro" id="IPR036280">
    <property type="entry name" value="Multihaem_cyt_sf"/>
</dbReference>